<proteinExistence type="predicted"/>
<evidence type="ECO:0000313" key="2">
    <source>
        <dbReference type="Proteomes" id="UP000265520"/>
    </source>
</evidence>
<comment type="caution">
    <text evidence="1">The sequence shown here is derived from an EMBL/GenBank/DDBJ whole genome shotgun (WGS) entry which is preliminary data.</text>
</comment>
<accession>A0A392M187</accession>
<name>A0A392M187_9FABA</name>
<reference evidence="1 2" key="1">
    <citation type="journal article" date="2018" name="Front. Plant Sci.">
        <title>Red Clover (Trifolium pratense) and Zigzag Clover (T. medium) - A Picture of Genomic Similarities and Differences.</title>
        <authorList>
            <person name="Dluhosova J."/>
            <person name="Istvanek J."/>
            <person name="Nedelnik J."/>
            <person name="Repkova J."/>
        </authorList>
    </citation>
    <scope>NUCLEOTIDE SEQUENCE [LARGE SCALE GENOMIC DNA]</scope>
    <source>
        <strain evidence="2">cv. 10/8</strain>
        <tissue evidence="1">Leaf</tissue>
    </source>
</reference>
<gene>
    <name evidence="1" type="ORF">A2U01_0001819</name>
</gene>
<dbReference type="Proteomes" id="UP000265520">
    <property type="component" value="Unassembled WGS sequence"/>
</dbReference>
<sequence length="95" mass="10911">MSLPDNFEHEPPEYDMWVFGEFLSLWDMDYDNDAVEIWHFTPICSTKSGHIIGTDGGNGLVKYDDKGQLLEHHTYYNDARGSYVALYTESLLSLS</sequence>
<dbReference type="EMBL" id="LXQA010001804">
    <property type="protein sequence ID" value="MCH81041.1"/>
    <property type="molecule type" value="Genomic_DNA"/>
</dbReference>
<protein>
    <submittedName>
        <fullName evidence="1">F-box protein</fullName>
    </submittedName>
</protein>
<organism evidence="1 2">
    <name type="scientific">Trifolium medium</name>
    <dbReference type="NCBI Taxonomy" id="97028"/>
    <lineage>
        <taxon>Eukaryota</taxon>
        <taxon>Viridiplantae</taxon>
        <taxon>Streptophyta</taxon>
        <taxon>Embryophyta</taxon>
        <taxon>Tracheophyta</taxon>
        <taxon>Spermatophyta</taxon>
        <taxon>Magnoliopsida</taxon>
        <taxon>eudicotyledons</taxon>
        <taxon>Gunneridae</taxon>
        <taxon>Pentapetalae</taxon>
        <taxon>rosids</taxon>
        <taxon>fabids</taxon>
        <taxon>Fabales</taxon>
        <taxon>Fabaceae</taxon>
        <taxon>Papilionoideae</taxon>
        <taxon>50 kb inversion clade</taxon>
        <taxon>NPAAA clade</taxon>
        <taxon>Hologalegina</taxon>
        <taxon>IRL clade</taxon>
        <taxon>Trifolieae</taxon>
        <taxon>Trifolium</taxon>
    </lineage>
</organism>
<keyword evidence="2" id="KW-1185">Reference proteome</keyword>
<evidence type="ECO:0000313" key="1">
    <source>
        <dbReference type="EMBL" id="MCH81041.1"/>
    </source>
</evidence>
<dbReference type="AlphaFoldDB" id="A0A392M187"/>